<dbReference type="InterPro" id="IPR036390">
    <property type="entry name" value="WH_DNA-bd_sf"/>
</dbReference>
<dbReference type="InterPro" id="IPR006500">
    <property type="entry name" value="Helicase_put_C_phage/plasmid"/>
</dbReference>
<dbReference type="Proteomes" id="UP000595362">
    <property type="component" value="Chromosome"/>
</dbReference>
<proteinExistence type="predicted"/>
<keyword evidence="3" id="KW-0347">Helicase</keyword>
<keyword evidence="4" id="KW-0067">ATP-binding</keyword>
<organism evidence="6 7">
    <name type="scientific">Micavibrio aeruginosavorus</name>
    <dbReference type="NCBI Taxonomy" id="349221"/>
    <lineage>
        <taxon>Bacteria</taxon>
        <taxon>Pseudomonadati</taxon>
        <taxon>Bdellovibrionota</taxon>
        <taxon>Bdellovibrionia</taxon>
        <taxon>Bdellovibrionales</taxon>
        <taxon>Pseudobdellovibrionaceae</taxon>
        <taxon>Micavibrio</taxon>
    </lineage>
</organism>
<evidence type="ECO:0000256" key="1">
    <source>
        <dbReference type="ARBA" id="ARBA00022741"/>
    </source>
</evidence>
<dbReference type="InterPro" id="IPR014015">
    <property type="entry name" value="Helicase_SF3_DNA-vir"/>
</dbReference>
<dbReference type="InterPro" id="IPR036388">
    <property type="entry name" value="WH-like_DNA-bd_sf"/>
</dbReference>
<dbReference type="GO" id="GO:0005524">
    <property type="term" value="F:ATP binding"/>
    <property type="evidence" value="ECO:0007669"/>
    <property type="project" value="UniProtKB-KW"/>
</dbReference>
<dbReference type="PROSITE" id="PS51206">
    <property type="entry name" value="SF3_HELICASE_1"/>
    <property type="match status" value="1"/>
</dbReference>
<dbReference type="Gene3D" id="1.10.10.10">
    <property type="entry name" value="Winged helix-like DNA-binding domain superfamily/Winged helix DNA-binding domain"/>
    <property type="match status" value="1"/>
</dbReference>
<reference evidence="6 7" key="1">
    <citation type="submission" date="2020-07" db="EMBL/GenBank/DDBJ databases">
        <title>Huge and variable diversity of episymbiotic CPR bacteria and DPANN archaea in groundwater ecosystems.</title>
        <authorList>
            <person name="He C.Y."/>
            <person name="Keren R."/>
            <person name="Whittaker M."/>
            <person name="Farag I.F."/>
            <person name="Doudna J."/>
            <person name="Cate J.H.D."/>
            <person name="Banfield J.F."/>
        </authorList>
    </citation>
    <scope>NUCLEOTIDE SEQUENCE [LARGE SCALE GENOMIC DNA]</scope>
    <source>
        <strain evidence="6">NC_groundwater_70_Ag_B-0.1um_54_66</strain>
    </source>
</reference>
<dbReference type="SUPFAM" id="SSF52540">
    <property type="entry name" value="P-loop containing nucleoside triphosphate hydrolases"/>
    <property type="match status" value="1"/>
</dbReference>
<dbReference type="AlphaFoldDB" id="A0A7T5R3E4"/>
<dbReference type="GO" id="GO:0004386">
    <property type="term" value="F:helicase activity"/>
    <property type="evidence" value="ECO:0007669"/>
    <property type="project" value="UniProtKB-KW"/>
</dbReference>
<name>A0A7T5R3E4_9BACT</name>
<keyword evidence="1" id="KW-0547">Nucleotide-binding</keyword>
<evidence type="ECO:0000259" key="5">
    <source>
        <dbReference type="PROSITE" id="PS51206"/>
    </source>
</evidence>
<evidence type="ECO:0000256" key="3">
    <source>
        <dbReference type="ARBA" id="ARBA00022806"/>
    </source>
</evidence>
<feature type="domain" description="SF3 helicase" evidence="5">
    <location>
        <begin position="240"/>
        <end position="402"/>
    </location>
</feature>
<dbReference type="NCBIfam" id="TIGR01613">
    <property type="entry name" value="primase_Cterm"/>
    <property type="match status" value="1"/>
</dbReference>
<dbReference type="InterPro" id="IPR051620">
    <property type="entry name" value="ORF904-like_C"/>
</dbReference>
<evidence type="ECO:0000313" key="6">
    <source>
        <dbReference type="EMBL" id="QQG36838.1"/>
    </source>
</evidence>
<evidence type="ECO:0000256" key="4">
    <source>
        <dbReference type="ARBA" id="ARBA00022840"/>
    </source>
</evidence>
<dbReference type="InterPro" id="IPR014818">
    <property type="entry name" value="Phage/plasmid_primase_P4_C"/>
</dbReference>
<dbReference type="PANTHER" id="PTHR35372">
    <property type="entry name" value="ATP BINDING PROTEIN-RELATED"/>
    <property type="match status" value="1"/>
</dbReference>
<protein>
    <recommendedName>
        <fullName evidence="5">SF3 helicase domain-containing protein</fullName>
    </recommendedName>
</protein>
<dbReference type="InterPro" id="IPR045455">
    <property type="entry name" value="NrS-1_pol-like_helicase"/>
</dbReference>
<sequence length="549" mass="62934">MAKKKKEESEENRPEFGADALRAILEGAEGAEFEETLPQNIPPYDSLPEIDRRLSKIERNDFGNGQRLVARYGHDLISVPKAGWYGWTGQRWSLQIGAAMAHKYSQRISRDLRGEVIAAMAAGPKDDEPPKDFMARIKAHYKFSFDSGNTTRISAIMREAEPHLQKEIDAFDTHHFLLNLKNGTLNLKAEFNDDEDFDGIVLEEHQRKNLITKVARVSYDRDAQAPVFNKFIREVMPDDEVRLFLQRFFGYCLTGDTGKQVIVMLWGEGSNGKSTLMDLFTWMLGDYATVTPFASLLHTDQRRGSEASPDLARLPGARLVSAAEPESGARFAESMLKQLTGSEIMTVRHLHKDFFEFKPQFKLCLSFNNKPYIRGQDEGIWRRILLVPFTQRFVDEDQLGKFPGALPKIENLDKKLKAEAPGILNWLLDGYRMWAESGLKIPDKVRAATTEYRHESNPVHQFLDAWCEMKAGATIPAARLYDAYKLWCKDAALDPLNQNKFGRRMSEMNIERYTYQYVYYRGVQLSSEAESRLIEEENKQYRRRDGGDS</sequence>
<dbReference type="InterPro" id="IPR004968">
    <property type="entry name" value="DNA_primase/NTPase_C"/>
</dbReference>
<dbReference type="Gene3D" id="3.40.50.300">
    <property type="entry name" value="P-loop containing nucleotide triphosphate hydrolases"/>
    <property type="match status" value="1"/>
</dbReference>
<accession>A0A7T5R3E4</accession>
<evidence type="ECO:0000256" key="2">
    <source>
        <dbReference type="ARBA" id="ARBA00022801"/>
    </source>
</evidence>
<dbReference type="Pfam" id="PF08706">
    <property type="entry name" value="D5_N"/>
    <property type="match status" value="1"/>
</dbReference>
<dbReference type="InterPro" id="IPR027417">
    <property type="entry name" value="P-loop_NTPase"/>
</dbReference>
<evidence type="ECO:0000313" key="7">
    <source>
        <dbReference type="Proteomes" id="UP000595362"/>
    </source>
</evidence>
<keyword evidence="2" id="KW-0378">Hydrolase</keyword>
<dbReference type="SUPFAM" id="SSF46785">
    <property type="entry name" value="Winged helix' DNA-binding domain"/>
    <property type="match status" value="1"/>
</dbReference>
<dbReference type="SMART" id="SM00885">
    <property type="entry name" value="D5_N"/>
    <property type="match status" value="1"/>
</dbReference>
<dbReference type="PANTHER" id="PTHR35372:SF2">
    <property type="entry name" value="SF3 HELICASE DOMAIN-CONTAINING PROTEIN"/>
    <property type="match status" value="1"/>
</dbReference>
<dbReference type="Pfam" id="PF19263">
    <property type="entry name" value="DUF5906"/>
    <property type="match status" value="1"/>
</dbReference>
<dbReference type="Pfam" id="PF03288">
    <property type="entry name" value="Pox_D5"/>
    <property type="match status" value="1"/>
</dbReference>
<dbReference type="EMBL" id="CP066681">
    <property type="protein sequence ID" value="QQG36838.1"/>
    <property type="molecule type" value="Genomic_DNA"/>
</dbReference>
<gene>
    <name evidence="6" type="ORF">HYS17_03440</name>
</gene>
<dbReference type="GO" id="GO:0016787">
    <property type="term" value="F:hydrolase activity"/>
    <property type="evidence" value="ECO:0007669"/>
    <property type="project" value="UniProtKB-KW"/>
</dbReference>